<dbReference type="AlphaFoldDB" id="A0AAN6QZB8"/>
<feature type="region of interest" description="Disordered" evidence="1">
    <location>
        <begin position="503"/>
        <end position="536"/>
    </location>
</feature>
<dbReference type="InterPro" id="IPR013087">
    <property type="entry name" value="Znf_C2H2_type"/>
</dbReference>
<feature type="compositionally biased region" description="Polar residues" evidence="1">
    <location>
        <begin position="512"/>
        <end position="526"/>
    </location>
</feature>
<keyword evidence="5" id="KW-1185">Reference proteome</keyword>
<feature type="region of interest" description="Disordered" evidence="1">
    <location>
        <begin position="375"/>
        <end position="395"/>
    </location>
</feature>
<proteinExistence type="predicted"/>
<feature type="region of interest" description="Disordered" evidence="1">
    <location>
        <begin position="194"/>
        <end position="214"/>
    </location>
</feature>
<sequence length="660" mass="73136">MPHNGWSETMLPGDGWITEHPPSDKLTYIQPYGNGWQYPVHGHMVRVSTQDMRPTDVTTPWLIAPHDNVDLGLSPVLSHESQNSHSLTSFSEPDMSFAPASSDCSFVTAPVWNSNGHTTYQGRQPSQHGPIPGGYFVPAQTARLCDPVFDVGYRTAAPQPAATYYHPPGYTPRTPDTVNSGHAISYPAVQLRPLRSRSDPTGVPNQPVYGPQRILRPHVPGMRVLHPTMSVSTIHGDTNGAPSLVRSPPRTAVEASQSRSMLSTQTDARQPTWAPSSHVGTHHAMDVSRQDPIVRLRPTGPTGYWPDQTEDWSSFIHFDQDERHATSMSSSFSAGYAPVFVRADTQSGSSGHVKPLAAKPKQEACAIVPAVSHPDISAAPSTESEEGRHRNHPLYSEGPHADGMFHCPFATDPTCQHGPTKLKCNYDKFIDSHLKPFRCKLDACSKQEFSSTACLLRHEREAHGMHGHGDRPHLCYYEGCERGVSGNGFPRRYNLFDHMKRVHDHKEEPESATGSPDLGSTSQSQRRIIGRKRKASGPIAGEPVLQRKRSEYTPVQISQPIPAAVQTAQSMVLPQAGYPLPQASNGPFTPPEYYPPPALQPQRVQPDHRQRQLYPQWTDQQDITTRQMDAVQNPEHEASNHWLSEHIAELRRPSEEARRG</sequence>
<evidence type="ECO:0000256" key="1">
    <source>
        <dbReference type="SAM" id="MobiDB-lite"/>
    </source>
</evidence>
<comment type="caution">
    <text evidence="4">The sequence shown here is derived from an EMBL/GenBank/DDBJ whole genome shotgun (WGS) entry which is preliminary data.</text>
</comment>
<feature type="compositionally biased region" description="Polar residues" evidence="1">
    <location>
        <begin position="255"/>
        <end position="279"/>
    </location>
</feature>
<dbReference type="InterPro" id="IPR059095">
    <property type="entry name" value="Znf_C2H2_17_2nd"/>
</dbReference>
<name>A0AAN6QZB8_9PEZI</name>
<dbReference type="InterPro" id="IPR059009">
    <property type="entry name" value="Znf_C2H2_17_1st"/>
</dbReference>
<feature type="region of interest" description="Disordered" evidence="1">
    <location>
        <begin position="255"/>
        <end position="286"/>
    </location>
</feature>
<dbReference type="Proteomes" id="UP001175353">
    <property type="component" value="Unassembled WGS sequence"/>
</dbReference>
<evidence type="ECO:0000313" key="3">
    <source>
        <dbReference type="EMBL" id="KAK0328167.1"/>
    </source>
</evidence>
<reference evidence="3" key="1">
    <citation type="submission" date="2021-12" db="EMBL/GenBank/DDBJ databases">
        <title>Black yeast isolated from Biological Soil Crust.</title>
        <authorList>
            <person name="Kurbessoian T."/>
        </authorList>
    </citation>
    <scope>NUCLEOTIDE SEQUENCE</scope>
    <source>
        <strain evidence="3">CCFEE 5208</strain>
    </source>
</reference>
<evidence type="ECO:0000313" key="5">
    <source>
        <dbReference type="Proteomes" id="UP001175353"/>
    </source>
</evidence>
<feature type="domain" description="C2H2-type" evidence="2">
    <location>
        <begin position="473"/>
        <end position="503"/>
    </location>
</feature>
<organism evidence="4 5">
    <name type="scientific">Friedmanniomyces endolithicus</name>
    <dbReference type="NCBI Taxonomy" id="329885"/>
    <lineage>
        <taxon>Eukaryota</taxon>
        <taxon>Fungi</taxon>
        <taxon>Dikarya</taxon>
        <taxon>Ascomycota</taxon>
        <taxon>Pezizomycotina</taxon>
        <taxon>Dothideomycetes</taxon>
        <taxon>Dothideomycetidae</taxon>
        <taxon>Mycosphaerellales</taxon>
        <taxon>Teratosphaeriaceae</taxon>
        <taxon>Friedmanniomyces</taxon>
    </lineage>
</organism>
<feature type="domain" description="C2H2-type" evidence="2">
    <location>
        <begin position="437"/>
        <end position="463"/>
    </location>
</feature>
<dbReference type="EMBL" id="JAUJLE010000013">
    <property type="protein sequence ID" value="KAK1009578.1"/>
    <property type="molecule type" value="Genomic_DNA"/>
</dbReference>
<dbReference type="Pfam" id="PF26176">
    <property type="entry name" value="zf_C2H2_17_2"/>
    <property type="match status" value="1"/>
</dbReference>
<gene>
    <name evidence="3" type="ORF">LTR82_000095</name>
    <name evidence="4" type="ORF">LTR91_002718</name>
</gene>
<dbReference type="Proteomes" id="UP001168146">
    <property type="component" value="Unassembled WGS sequence"/>
</dbReference>
<protein>
    <recommendedName>
        <fullName evidence="2">C2H2-type domain-containing protein</fullName>
    </recommendedName>
</protein>
<evidence type="ECO:0000259" key="2">
    <source>
        <dbReference type="SMART" id="SM00355"/>
    </source>
</evidence>
<feature type="region of interest" description="Disordered" evidence="1">
    <location>
        <begin position="634"/>
        <end position="660"/>
    </location>
</feature>
<reference evidence="4" key="2">
    <citation type="submission" date="2023-06" db="EMBL/GenBank/DDBJ databases">
        <title>Black Yeasts Isolated from many extreme environments.</title>
        <authorList>
            <person name="Coleine C."/>
            <person name="Stajich J.E."/>
            <person name="Selbmann L."/>
        </authorList>
    </citation>
    <scope>NUCLEOTIDE SEQUENCE</scope>
    <source>
        <strain evidence="4">CCFEE 5200</strain>
    </source>
</reference>
<dbReference type="EMBL" id="JASUXU010000001">
    <property type="protein sequence ID" value="KAK0328167.1"/>
    <property type="molecule type" value="Genomic_DNA"/>
</dbReference>
<dbReference type="SMART" id="SM00355">
    <property type="entry name" value="ZnF_C2H2"/>
    <property type="match status" value="2"/>
</dbReference>
<accession>A0AAN6QZB8</accession>
<evidence type="ECO:0000313" key="4">
    <source>
        <dbReference type="EMBL" id="KAK1009578.1"/>
    </source>
</evidence>
<dbReference type="Pfam" id="PF26177">
    <property type="entry name" value="zf_C2H2_17_1st"/>
    <property type="match status" value="1"/>
</dbReference>
<dbReference type="Gene3D" id="3.30.160.60">
    <property type="entry name" value="Classic Zinc Finger"/>
    <property type="match status" value="1"/>
</dbReference>